<dbReference type="GO" id="GO:0000287">
    <property type="term" value="F:magnesium ion binding"/>
    <property type="evidence" value="ECO:0007669"/>
    <property type="project" value="UniProtKB-UniRule"/>
</dbReference>
<keyword evidence="9" id="KW-1185">Reference proteome</keyword>
<keyword evidence="7" id="KW-0170">Cobalt</keyword>
<feature type="binding site" evidence="7">
    <location>
        <position position="276"/>
    </location>
    <ligand>
        <name>a divalent metal cation</name>
        <dbReference type="ChEBI" id="CHEBI:60240"/>
        <note>ligand shared between dimeric partners</note>
    </ligand>
</feature>
<feature type="binding site" evidence="7">
    <location>
        <position position="176"/>
    </location>
    <ligand>
        <name>a divalent metal cation</name>
        <dbReference type="ChEBI" id="CHEBI:60240"/>
        <note>ligand shared between dimeric partners</note>
    </ligand>
</feature>
<keyword evidence="7" id="KW-0862">Zinc</keyword>
<comment type="caution">
    <text evidence="8">The sequence shown here is derived from an EMBL/GenBank/DDBJ whole genome shotgun (WGS) entry which is preliminary data.</text>
</comment>
<evidence type="ECO:0000256" key="2">
    <source>
        <dbReference type="ARBA" id="ARBA00022723"/>
    </source>
</evidence>
<dbReference type="EC" id="1.1.1.262" evidence="7"/>
<dbReference type="GO" id="GO:0050897">
    <property type="term" value="F:cobalt ion binding"/>
    <property type="evidence" value="ECO:0007669"/>
    <property type="project" value="UniProtKB-UniRule"/>
</dbReference>
<dbReference type="NCBIfam" id="NF003699">
    <property type="entry name" value="PRK05312.1"/>
    <property type="match status" value="1"/>
</dbReference>
<dbReference type="Proteomes" id="UP001141619">
    <property type="component" value="Unassembled WGS sequence"/>
</dbReference>
<organism evidence="8 9">
    <name type="scientific">Govanella unica</name>
    <dbReference type="NCBI Taxonomy" id="2975056"/>
    <lineage>
        <taxon>Bacteria</taxon>
        <taxon>Pseudomonadati</taxon>
        <taxon>Pseudomonadota</taxon>
        <taxon>Alphaproteobacteria</taxon>
        <taxon>Emcibacterales</taxon>
        <taxon>Govanellaceae</taxon>
        <taxon>Govanella</taxon>
    </lineage>
</organism>
<evidence type="ECO:0000256" key="7">
    <source>
        <dbReference type="HAMAP-Rule" id="MF_00536"/>
    </source>
</evidence>
<dbReference type="InterPro" id="IPR005255">
    <property type="entry name" value="PdxA_fam"/>
</dbReference>
<keyword evidence="7" id="KW-0460">Magnesium</keyword>
<feature type="binding site" evidence="7">
    <location>
        <position position="143"/>
    </location>
    <ligand>
        <name>substrate</name>
    </ligand>
</feature>
<comment type="subunit">
    <text evidence="7">Homodimer.</text>
</comment>
<comment type="catalytic activity">
    <reaction evidence="7">
        <text>4-(phosphooxy)-L-threonine + NAD(+) = 3-amino-2-oxopropyl phosphate + CO2 + NADH</text>
        <dbReference type="Rhea" id="RHEA:32275"/>
        <dbReference type="ChEBI" id="CHEBI:16526"/>
        <dbReference type="ChEBI" id="CHEBI:57279"/>
        <dbReference type="ChEBI" id="CHEBI:57540"/>
        <dbReference type="ChEBI" id="CHEBI:57945"/>
        <dbReference type="ChEBI" id="CHEBI:58452"/>
        <dbReference type="EC" id="1.1.1.262"/>
    </reaction>
</comment>
<feature type="binding site" evidence="7">
    <location>
        <position position="302"/>
    </location>
    <ligand>
        <name>substrate</name>
    </ligand>
</feature>
<evidence type="ECO:0000256" key="4">
    <source>
        <dbReference type="ARBA" id="ARBA00023002"/>
    </source>
</evidence>
<comment type="pathway">
    <text evidence="7">Cofactor biosynthesis; pyridoxine 5'-phosphate biosynthesis; pyridoxine 5'-phosphate from D-erythrose 4-phosphate: step 4/5.</text>
</comment>
<dbReference type="EMBL" id="JANWOI010000003">
    <property type="protein sequence ID" value="MDA5194355.1"/>
    <property type="molecule type" value="Genomic_DNA"/>
</dbReference>
<name>A0A9X3Z7K7_9PROT</name>
<gene>
    <name evidence="7 8" type="primary">pdxA</name>
    <name evidence="8" type="ORF">NYP16_10375</name>
</gene>
<dbReference type="SUPFAM" id="SSF53659">
    <property type="entry name" value="Isocitrate/Isopropylmalate dehydrogenase-like"/>
    <property type="match status" value="1"/>
</dbReference>
<feature type="binding site" evidence="7">
    <location>
        <position position="142"/>
    </location>
    <ligand>
        <name>substrate</name>
    </ligand>
</feature>
<dbReference type="Pfam" id="PF04166">
    <property type="entry name" value="PdxA"/>
    <property type="match status" value="1"/>
</dbReference>
<evidence type="ECO:0000256" key="3">
    <source>
        <dbReference type="ARBA" id="ARBA00022857"/>
    </source>
</evidence>
<keyword evidence="1 7" id="KW-0963">Cytoplasm</keyword>
<dbReference type="RefSeq" id="WP_346742503.1">
    <property type="nucleotide sequence ID" value="NZ_JANWOI010000003.1"/>
</dbReference>
<dbReference type="GO" id="GO:0008270">
    <property type="term" value="F:zinc ion binding"/>
    <property type="evidence" value="ECO:0007669"/>
    <property type="project" value="UniProtKB-UniRule"/>
</dbReference>
<feature type="binding site" evidence="7">
    <location>
        <position position="284"/>
    </location>
    <ligand>
        <name>substrate</name>
    </ligand>
</feature>
<evidence type="ECO:0000313" key="8">
    <source>
        <dbReference type="EMBL" id="MDA5194355.1"/>
    </source>
</evidence>
<dbReference type="GO" id="GO:0051287">
    <property type="term" value="F:NAD binding"/>
    <property type="evidence" value="ECO:0007669"/>
    <property type="project" value="InterPro"/>
</dbReference>
<dbReference type="GO" id="GO:0008615">
    <property type="term" value="P:pyridoxine biosynthetic process"/>
    <property type="evidence" value="ECO:0007669"/>
    <property type="project" value="UniProtKB-UniRule"/>
</dbReference>
<dbReference type="GO" id="GO:0050570">
    <property type="term" value="F:4-hydroxythreonine-4-phosphate dehydrogenase activity"/>
    <property type="evidence" value="ECO:0007669"/>
    <property type="project" value="UniProtKB-UniRule"/>
</dbReference>
<feature type="binding site" evidence="7">
    <location>
        <position position="221"/>
    </location>
    <ligand>
        <name>a divalent metal cation</name>
        <dbReference type="ChEBI" id="CHEBI:60240"/>
        <note>ligand shared between dimeric partners</note>
    </ligand>
</feature>
<evidence type="ECO:0000256" key="6">
    <source>
        <dbReference type="ARBA" id="ARBA00023096"/>
    </source>
</evidence>
<reference evidence="8" key="1">
    <citation type="submission" date="2022-08" db="EMBL/GenBank/DDBJ databases">
        <authorList>
            <person name="Vandamme P."/>
            <person name="Hettiarachchi A."/>
            <person name="Peeters C."/>
            <person name="Cnockaert M."/>
            <person name="Carlier A."/>
        </authorList>
    </citation>
    <scope>NUCLEOTIDE SEQUENCE</scope>
    <source>
        <strain evidence="8">LMG 31809</strain>
    </source>
</reference>
<keyword evidence="3 7" id="KW-0521">NADP</keyword>
<evidence type="ECO:0000313" key="9">
    <source>
        <dbReference type="Proteomes" id="UP001141619"/>
    </source>
</evidence>
<accession>A0A9X3Z7K7</accession>
<dbReference type="NCBIfam" id="TIGR00557">
    <property type="entry name" value="pdxA"/>
    <property type="match status" value="1"/>
</dbReference>
<comment type="miscellaneous">
    <text evidence="7">The active site is located at the dimer interface.</text>
</comment>
<dbReference type="HAMAP" id="MF_00536">
    <property type="entry name" value="PdxA"/>
    <property type="match status" value="1"/>
</dbReference>
<keyword evidence="6 7" id="KW-0664">Pyridoxine biosynthesis</keyword>
<keyword evidence="4 7" id="KW-0560">Oxidoreductase</keyword>
<evidence type="ECO:0000256" key="5">
    <source>
        <dbReference type="ARBA" id="ARBA00023027"/>
    </source>
</evidence>
<feature type="binding site" evidence="7">
    <location>
        <position position="293"/>
    </location>
    <ligand>
        <name>substrate</name>
    </ligand>
</feature>
<dbReference type="GO" id="GO:0042823">
    <property type="term" value="P:pyridoxal phosphate biosynthetic process"/>
    <property type="evidence" value="ECO:0007669"/>
    <property type="project" value="UniProtKB-UniRule"/>
</dbReference>
<comment type="function">
    <text evidence="7">Catalyzes the NAD(P)-dependent oxidation of 4-(phosphooxy)-L-threonine (HTP) into 2-amino-3-oxo-4-(phosphooxy)butyric acid which spontaneously decarboxylates to form 3-amino-2-oxopropyl phosphate (AHAP).</text>
</comment>
<keyword evidence="5 7" id="KW-0520">NAD</keyword>
<keyword evidence="2 7" id="KW-0479">Metal-binding</keyword>
<dbReference type="Gene3D" id="3.40.718.10">
    <property type="entry name" value="Isopropylmalate Dehydrogenase"/>
    <property type="match status" value="1"/>
</dbReference>
<sequence>MVAMKRPLAVTMGEPAGIGPELVLKAWLERDRPKTARPFYVIAPPALLRELAVTLGLPCPIEVIATPDQAASVFDRALPVIALDLGYVAVTSGKPSPATGRAVIASIEMAVQHVKAGLAAAVVTNPIQKSALYDAGFKHPGHTEFLAALCADQGIEPLPVMMLAVPELKVVPLTVHIPLSDVAKTLTADHVVAVGRIVAAALKRDFAIAEPRLAIAGLNPHAGEDGRIGREEQTILAPAIARLQAEGITVIGPLSADAMFHAKARARYDVALCGYHDQALIPLKTIDFDHGVNVTLGLPIIRTSPDHGTALDLAGQGIASALSLIAAMRMADDMANARGF</sequence>
<protein>
    <recommendedName>
        <fullName evidence="7">4-hydroxythreonine-4-phosphate dehydrogenase</fullName>
        <ecNumber evidence="7">1.1.1.262</ecNumber>
    </recommendedName>
    <alternativeName>
        <fullName evidence="7">4-(phosphohydroxy)-L-threonine dehydrogenase</fullName>
    </alternativeName>
</protein>
<dbReference type="InterPro" id="IPR037510">
    <property type="entry name" value="PdxA"/>
</dbReference>
<dbReference type="AlphaFoldDB" id="A0A9X3Z7K7"/>
<evidence type="ECO:0000256" key="1">
    <source>
        <dbReference type="ARBA" id="ARBA00022490"/>
    </source>
</evidence>
<dbReference type="PANTHER" id="PTHR30004:SF6">
    <property type="entry name" value="D-THREONATE 4-PHOSPHATE DEHYDROGENASE"/>
    <property type="match status" value="1"/>
</dbReference>
<proteinExistence type="inferred from homology"/>
<dbReference type="GO" id="GO:0005737">
    <property type="term" value="C:cytoplasm"/>
    <property type="evidence" value="ECO:0007669"/>
    <property type="project" value="UniProtKB-SubCell"/>
</dbReference>
<comment type="similarity">
    <text evidence="7">Belongs to the PdxA family.</text>
</comment>
<comment type="cofactor">
    <cofactor evidence="7">
        <name>Zn(2+)</name>
        <dbReference type="ChEBI" id="CHEBI:29105"/>
    </cofactor>
    <cofactor evidence="7">
        <name>Mg(2+)</name>
        <dbReference type="ChEBI" id="CHEBI:18420"/>
    </cofactor>
    <cofactor evidence="7">
        <name>Co(2+)</name>
        <dbReference type="ChEBI" id="CHEBI:48828"/>
    </cofactor>
    <text evidence="7">Binds 1 divalent metal cation per subunit. Can use ions such as Zn(2+), Mg(2+) or Co(2+).</text>
</comment>
<dbReference type="PANTHER" id="PTHR30004">
    <property type="entry name" value="4-HYDROXYTHREONINE-4-PHOSPHATE DEHYDROGENASE"/>
    <property type="match status" value="1"/>
</dbReference>
<reference evidence="8" key="2">
    <citation type="journal article" date="2023" name="Syst. Appl. Microbiol.">
        <title>Govania unica gen. nov., sp. nov., a rare biosphere bacterium that represents a novel family in the class Alphaproteobacteria.</title>
        <authorList>
            <person name="Vandamme P."/>
            <person name="Peeters C."/>
            <person name="Hettiarachchi A."/>
            <person name="Cnockaert M."/>
            <person name="Carlier A."/>
        </authorList>
    </citation>
    <scope>NUCLEOTIDE SEQUENCE</scope>
    <source>
        <strain evidence="8">LMG 31809</strain>
    </source>
</reference>
<comment type="subcellular location">
    <subcellularLocation>
        <location evidence="7">Cytoplasm</location>
    </subcellularLocation>
</comment>